<feature type="region of interest" description="Disordered" evidence="1">
    <location>
        <begin position="1"/>
        <end position="22"/>
    </location>
</feature>
<comment type="caution">
    <text evidence="2">The sequence shown here is derived from an EMBL/GenBank/DDBJ whole genome shotgun (WGS) entry which is preliminary data.</text>
</comment>
<reference evidence="2" key="1">
    <citation type="journal article" date="2021" name="New Phytol.">
        <title>Evolutionary innovations through gain and loss of genes in the ectomycorrhizal Boletales.</title>
        <authorList>
            <person name="Wu G."/>
            <person name="Miyauchi S."/>
            <person name="Morin E."/>
            <person name="Kuo A."/>
            <person name="Drula E."/>
            <person name="Varga T."/>
            <person name="Kohler A."/>
            <person name="Feng B."/>
            <person name="Cao Y."/>
            <person name="Lipzen A."/>
            <person name="Daum C."/>
            <person name="Hundley H."/>
            <person name="Pangilinan J."/>
            <person name="Johnson J."/>
            <person name="Barry K."/>
            <person name="LaButti K."/>
            <person name="Ng V."/>
            <person name="Ahrendt S."/>
            <person name="Min B."/>
            <person name="Choi I.G."/>
            <person name="Park H."/>
            <person name="Plett J.M."/>
            <person name="Magnuson J."/>
            <person name="Spatafora J.W."/>
            <person name="Nagy L.G."/>
            <person name="Henrissat B."/>
            <person name="Grigoriev I.V."/>
            <person name="Yang Z.L."/>
            <person name="Xu J."/>
            <person name="Martin F.M."/>
        </authorList>
    </citation>
    <scope>NUCLEOTIDE SEQUENCE</scope>
    <source>
        <strain evidence="2">KKN 215</strain>
    </source>
</reference>
<evidence type="ECO:0000313" key="2">
    <source>
        <dbReference type="EMBL" id="KAH8082791.1"/>
    </source>
</evidence>
<feature type="compositionally biased region" description="Acidic residues" evidence="1">
    <location>
        <begin position="666"/>
        <end position="683"/>
    </location>
</feature>
<dbReference type="OrthoDB" id="2687259at2759"/>
<feature type="region of interest" description="Disordered" evidence="1">
    <location>
        <begin position="666"/>
        <end position="766"/>
    </location>
</feature>
<accession>A0A8K0XKG9</accession>
<dbReference type="EMBL" id="JAEVFJ010000049">
    <property type="protein sequence ID" value="KAH8082791.1"/>
    <property type="molecule type" value="Genomic_DNA"/>
</dbReference>
<feature type="compositionally biased region" description="Polar residues" evidence="1">
    <location>
        <begin position="334"/>
        <end position="344"/>
    </location>
</feature>
<feature type="region of interest" description="Disordered" evidence="1">
    <location>
        <begin position="325"/>
        <end position="344"/>
    </location>
</feature>
<evidence type="ECO:0000256" key="1">
    <source>
        <dbReference type="SAM" id="MobiDB-lite"/>
    </source>
</evidence>
<name>A0A8K0XKG9_9AGAR</name>
<keyword evidence="3" id="KW-1185">Reference proteome</keyword>
<feature type="compositionally biased region" description="Acidic residues" evidence="1">
    <location>
        <begin position="700"/>
        <end position="710"/>
    </location>
</feature>
<proteinExistence type="predicted"/>
<feature type="compositionally biased region" description="Polar residues" evidence="1">
    <location>
        <begin position="357"/>
        <end position="377"/>
    </location>
</feature>
<feature type="region of interest" description="Disordered" evidence="1">
    <location>
        <begin position="356"/>
        <end position="393"/>
    </location>
</feature>
<sequence length="766" mass="87137">MLGSAADMRRRQTKQRVDDHPRRSTIERVRGWIYNLGYSLTSVFLKRVLDAKSWVPTRNAFSDKLSSYGFNFYKMLAPDLLHEFELGTWKAVFIHLLRVLYAAGGDRIQQLNERYRQMPTFGRGVIRRFTHNTSAMKKLAARDWEDLLQCAMPVFEGLLLDPEQPNSEIWDSTVQDLLFILATWHASAKLPLGRILRRFKTEVCSCFHTYDLPTEDAARVRRRAANARKGKKSTGTTAGAKRRRYFNMETYKLHSLGDYLLYARLFGPSDNYSTQVGELEHRRVKRFYVRTNKHRFVRQIAKQHRREEIMRKLIARQRAAQVATTQAKASTAANGSSNHDSMLSGASSLTAAADFQSHPQNQHLDARSPTVSFSQTDPLPKTPPQEHHHMSQDTTHKLHLYAWLVQCESQGDQATKDFLPMLRDHLYARLSGTSQSGEYSDSQRSRVHIVQDKLHIHKVLRINYTTYDIRRAQDSLNARNHGDIMVLNPEVDTEAPFDGHPYWFARIAGIFHVMAKLLNEDGTLPYGPPQRIEFLWVRWFERVPSQPAWRWSSLRLPAVQFVKADQDGAFGFLDPNDVIRGVHMLPGCKHGRTKDFLGKSVARPPHNGKKPDNDGDTDWRRYYVGIFVDRDMFMRFRGGGVGHRSTQGTFSNVSVDDVEVAVTAADDDPGTETEIAQPEEEQDPTLNSEENTGSGGPDAAEPEDEDEEDDYGYKGNNSEDDDVEKDEGLEGDGVEDDDEPEDDELGAEDGEDSGDDAEDELGYAPL</sequence>
<organism evidence="2 3">
    <name type="scientific">Cristinia sonorae</name>
    <dbReference type="NCBI Taxonomy" id="1940300"/>
    <lineage>
        <taxon>Eukaryota</taxon>
        <taxon>Fungi</taxon>
        <taxon>Dikarya</taxon>
        <taxon>Basidiomycota</taxon>
        <taxon>Agaricomycotina</taxon>
        <taxon>Agaricomycetes</taxon>
        <taxon>Agaricomycetidae</taxon>
        <taxon>Agaricales</taxon>
        <taxon>Pleurotineae</taxon>
        <taxon>Stephanosporaceae</taxon>
        <taxon>Cristinia</taxon>
    </lineage>
</organism>
<protein>
    <submittedName>
        <fullName evidence="2">Uncharacterized protein</fullName>
    </submittedName>
</protein>
<feature type="compositionally biased region" description="Basic and acidic residues" evidence="1">
    <location>
        <begin position="7"/>
        <end position="22"/>
    </location>
</feature>
<feature type="region of interest" description="Disordered" evidence="1">
    <location>
        <begin position="596"/>
        <end position="615"/>
    </location>
</feature>
<dbReference type="Proteomes" id="UP000813824">
    <property type="component" value="Unassembled WGS sequence"/>
</dbReference>
<evidence type="ECO:0000313" key="3">
    <source>
        <dbReference type="Proteomes" id="UP000813824"/>
    </source>
</evidence>
<feature type="compositionally biased region" description="Basic and acidic residues" evidence="1">
    <location>
        <begin position="384"/>
        <end position="393"/>
    </location>
</feature>
<gene>
    <name evidence="2" type="ORF">BXZ70DRAFT_958592</name>
</gene>
<dbReference type="AlphaFoldDB" id="A0A8K0XKG9"/>
<feature type="compositionally biased region" description="Acidic residues" evidence="1">
    <location>
        <begin position="718"/>
        <end position="766"/>
    </location>
</feature>